<comment type="caution">
    <text evidence="1">The sequence shown here is derived from an EMBL/GenBank/DDBJ whole genome shotgun (WGS) entry which is preliminary data.</text>
</comment>
<sequence>MQLNWIKAHVGFLGNEAAENLAKQATKEGTHLHLQAPKCHMKKCLGTSLSKNGNKNGIQATLGEQFLIFSLKTLEPKPHDQENPSSSLQAMVLFPANSTDSDFNIQIPVHAGKRETLSPSPLRNFLSHYIFLSFYKTKGRKYSTLVETLTIK</sequence>
<organism evidence="1 2">
    <name type="scientific">Araneus ventricosus</name>
    <name type="common">Orbweaver spider</name>
    <name type="synonym">Epeira ventricosa</name>
    <dbReference type="NCBI Taxonomy" id="182803"/>
    <lineage>
        <taxon>Eukaryota</taxon>
        <taxon>Metazoa</taxon>
        <taxon>Ecdysozoa</taxon>
        <taxon>Arthropoda</taxon>
        <taxon>Chelicerata</taxon>
        <taxon>Arachnida</taxon>
        <taxon>Araneae</taxon>
        <taxon>Araneomorphae</taxon>
        <taxon>Entelegynae</taxon>
        <taxon>Araneoidea</taxon>
        <taxon>Araneidae</taxon>
        <taxon>Araneus</taxon>
    </lineage>
</organism>
<dbReference type="AlphaFoldDB" id="A0A4Y2I836"/>
<dbReference type="Proteomes" id="UP000499080">
    <property type="component" value="Unassembled WGS sequence"/>
</dbReference>
<dbReference type="OrthoDB" id="411823at2759"/>
<accession>A0A4Y2I836</accession>
<evidence type="ECO:0000313" key="2">
    <source>
        <dbReference type="Proteomes" id="UP000499080"/>
    </source>
</evidence>
<proteinExistence type="predicted"/>
<keyword evidence="2" id="KW-1185">Reference proteome</keyword>
<reference evidence="1 2" key="1">
    <citation type="journal article" date="2019" name="Sci. Rep.">
        <title>Orb-weaving spider Araneus ventricosus genome elucidates the spidroin gene catalogue.</title>
        <authorList>
            <person name="Kono N."/>
            <person name="Nakamura H."/>
            <person name="Ohtoshi R."/>
            <person name="Moran D.A.P."/>
            <person name="Shinohara A."/>
            <person name="Yoshida Y."/>
            <person name="Fujiwara M."/>
            <person name="Mori M."/>
            <person name="Tomita M."/>
            <person name="Arakawa K."/>
        </authorList>
    </citation>
    <scope>NUCLEOTIDE SEQUENCE [LARGE SCALE GENOMIC DNA]</scope>
</reference>
<name>A0A4Y2I836_ARAVE</name>
<gene>
    <name evidence="1" type="ORF">AVEN_236397_1</name>
</gene>
<dbReference type="EMBL" id="BGPR01105696">
    <property type="protein sequence ID" value="GBM73911.1"/>
    <property type="molecule type" value="Genomic_DNA"/>
</dbReference>
<evidence type="ECO:0000313" key="1">
    <source>
        <dbReference type="EMBL" id="GBM73911.1"/>
    </source>
</evidence>
<protein>
    <submittedName>
        <fullName evidence="1">Uncharacterized protein</fullName>
    </submittedName>
</protein>